<dbReference type="GO" id="GO:0035556">
    <property type="term" value="P:intracellular signal transduction"/>
    <property type="evidence" value="ECO:0007669"/>
    <property type="project" value="InterPro"/>
</dbReference>
<proteinExistence type="predicted"/>
<evidence type="ECO:0000259" key="2">
    <source>
        <dbReference type="PROSITE" id="PS50186"/>
    </source>
</evidence>
<sequence length="382" mass="43915">MGDEAIMSAKEHGTCTKPPMKPLRWGCSYRTADRICCFNRHLAEFAGYWMQTSFIDDVKKHQQENKKIVFYDTIYGYALFEAPVGRTWNELLEESQAHGWPSFRDQEVLSSHVRVLGDGEVVSDGGSHLGHNLPDHKGNRYCINLVSIAGTEPKEQPKQKKQQQQDKKGNNKGLDGGGAAAASSAFKEDGEESKEIQNLQNLLLNEFATKYVKDRRYMFRVYKKCFVGKDLVDWLMSRKELMVERKNETAMLTRSDALAIGQDFLNMGFFSHVLGEHNLEDKHLFYRFQRDGGAFRKPGRRKTGPMLLISNIFKWYKSDFPAKEGGTFGFIRQHHPELKGEQFRKLTDNDVTIRYQMYDWRLNSVENGKKLKPLLFGTVTSS</sequence>
<dbReference type="AlphaFoldDB" id="A0A7S4DMV9"/>
<dbReference type="SMART" id="SM00049">
    <property type="entry name" value="DEP"/>
    <property type="match status" value="1"/>
</dbReference>
<feature type="compositionally biased region" description="Basic and acidic residues" evidence="1">
    <location>
        <begin position="152"/>
        <end position="169"/>
    </location>
</feature>
<dbReference type="InterPro" id="IPR036390">
    <property type="entry name" value="WH_DNA-bd_sf"/>
</dbReference>
<dbReference type="EMBL" id="HBIV01015483">
    <property type="protein sequence ID" value="CAE0659717.1"/>
    <property type="molecule type" value="Transcribed_RNA"/>
</dbReference>
<evidence type="ECO:0000256" key="1">
    <source>
        <dbReference type="SAM" id="MobiDB-lite"/>
    </source>
</evidence>
<reference evidence="3" key="1">
    <citation type="submission" date="2021-01" db="EMBL/GenBank/DDBJ databases">
        <authorList>
            <person name="Corre E."/>
            <person name="Pelletier E."/>
            <person name="Niang G."/>
            <person name="Scheremetjew M."/>
            <person name="Finn R."/>
            <person name="Kale V."/>
            <person name="Holt S."/>
            <person name="Cochrane G."/>
            <person name="Meng A."/>
            <person name="Brown T."/>
            <person name="Cohen L."/>
        </authorList>
    </citation>
    <scope>NUCLEOTIDE SEQUENCE</scope>
    <source>
        <strain evidence="3">CCCM811</strain>
    </source>
</reference>
<dbReference type="Gene3D" id="2.170.150.20">
    <property type="entry name" value="Peptide methionine sulfoxide reductase"/>
    <property type="match status" value="1"/>
</dbReference>
<dbReference type="PANTHER" id="PTHR46361">
    <property type="entry name" value="ELECTRON CARRIER/ PROTEIN DISULFIDE OXIDOREDUCTASE"/>
    <property type="match status" value="1"/>
</dbReference>
<feature type="domain" description="DEP" evidence="2">
    <location>
        <begin position="212"/>
        <end position="290"/>
    </location>
</feature>
<feature type="region of interest" description="Disordered" evidence="1">
    <location>
        <begin position="152"/>
        <end position="191"/>
    </location>
</feature>
<gene>
    <name evidence="3" type="ORF">LGLO00237_LOCUS11293</name>
</gene>
<name>A0A7S4DMV9_9EUKA</name>
<dbReference type="Gene3D" id="1.10.10.10">
    <property type="entry name" value="Winged helix-like DNA-binding domain superfamily/Winged helix DNA-binding domain"/>
    <property type="match status" value="1"/>
</dbReference>
<dbReference type="SUPFAM" id="SSF51316">
    <property type="entry name" value="Mss4-like"/>
    <property type="match status" value="1"/>
</dbReference>
<dbReference type="Pfam" id="PF00610">
    <property type="entry name" value="DEP"/>
    <property type="match status" value="1"/>
</dbReference>
<dbReference type="InterPro" id="IPR036388">
    <property type="entry name" value="WH-like_DNA-bd_sf"/>
</dbReference>
<evidence type="ECO:0000313" key="3">
    <source>
        <dbReference type="EMBL" id="CAE0659717.1"/>
    </source>
</evidence>
<accession>A0A7S4DMV9</accession>
<dbReference type="CDD" id="cd04371">
    <property type="entry name" value="DEP"/>
    <property type="match status" value="1"/>
</dbReference>
<dbReference type="PROSITE" id="PS50186">
    <property type="entry name" value="DEP"/>
    <property type="match status" value="1"/>
</dbReference>
<organism evidence="3">
    <name type="scientific">Lotharella globosa</name>
    <dbReference type="NCBI Taxonomy" id="91324"/>
    <lineage>
        <taxon>Eukaryota</taxon>
        <taxon>Sar</taxon>
        <taxon>Rhizaria</taxon>
        <taxon>Cercozoa</taxon>
        <taxon>Chlorarachniophyceae</taxon>
        <taxon>Lotharella</taxon>
    </lineage>
</organism>
<dbReference type="InterPro" id="IPR000591">
    <property type="entry name" value="DEP_dom"/>
</dbReference>
<dbReference type="InterPro" id="IPR011057">
    <property type="entry name" value="Mss4-like_sf"/>
</dbReference>
<protein>
    <recommendedName>
        <fullName evidence="2">DEP domain-containing protein</fullName>
    </recommendedName>
</protein>
<dbReference type="PANTHER" id="PTHR46361:SF3">
    <property type="entry name" value="ELECTRON CARRIER_ PROTEIN DISULFIDE OXIDOREDUCTASE"/>
    <property type="match status" value="1"/>
</dbReference>
<dbReference type="SUPFAM" id="SSF46785">
    <property type="entry name" value="Winged helix' DNA-binding domain"/>
    <property type="match status" value="1"/>
</dbReference>